<dbReference type="NCBIfam" id="TIGR01552">
    <property type="entry name" value="phd_fam"/>
    <property type="match status" value="1"/>
</dbReference>
<reference evidence="3 4" key="1">
    <citation type="submission" date="2021-03" db="EMBL/GenBank/DDBJ databases">
        <title>Thiomicrorhabdus sp.nov.,novel sulfur-oxidizing bacteria isolated from coastal sediment.</title>
        <authorList>
            <person name="Liu X."/>
        </authorList>
    </citation>
    <scope>NUCLEOTIDE SEQUENCE [LARGE SCALE GENOMIC DNA]</scope>
    <source>
        <strain evidence="3 4">6S2-11</strain>
    </source>
</reference>
<comment type="similarity">
    <text evidence="1 2">Belongs to the phD/YefM antitoxin family.</text>
</comment>
<dbReference type="PANTHER" id="PTHR33713:SF6">
    <property type="entry name" value="ANTITOXIN YEFM"/>
    <property type="match status" value="1"/>
</dbReference>
<evidence type="ECO:0000256" key="1">
    <source>
        <dbReference type="ARBA" id="ARBA00009981"/>
    </source>
</evidence>
<comment type="function">
    <text evidence="2">Antitoxin component of a type II toxin-antitoxin (TA) system.</text>
</comment>
<comment type="caution">
    <text evidence="3">The sequence shown here is derived from an EMBL/GenBank/DDBJ whole genome shotgun (WGS) entry which is preliminary data.</text>
</comment>
<gene>
    <name evidence="3" type="ORF">J3998_07370</name>
</gene>
<dbReference type="Pfam" id="PF02604">
    <property type="entry name" value="PhdYeFM_antitox"/>
    <property type="match status" value="1"/>
</dbReference>
<dbReference type="Gene3D" id="6.10.250.330">
    <property type="match status" value="1"/>
</dbReference>
<name>A0ABS3Q534_9GAMM</name>
<sequence length="86" mass="9819">MLTMTATEARKSFFEIIKQTNQQHEIIQVQHKSGNSVIMSAEDYESLQETLHLLSNPNFKKTFNQSVKEAEQGDVVSFEDVFGEPL</sequence>
<dbReference type="Proteomes" id="UP000664835">
    <property type="component" value="Unassembled WGS sequence"/>
</dbReference>
<evidence type="ECO:0000313" key="3">
    <source>
        <dbReference type="EMBL" id="MBO1927397.1"/>
    </source>
</evidence>
<organism evidence="3 4">
    <name type="scientific">Thiomicrorhabdus marina</name>
    <dbReference type="NCBI Taxonomy" id="2818442"/>
    <lineage>
        <taxon>Bacteria</taxon>
        <taxon>Pseudomonadati</taxon>
        <taxon>Pseudomonadota</taxon>
        <taxon>Gammaproteobacteria</taxon>
        <taxon>Thiotrichales</taxon>
        <taxon>Piscirickettsiaceae</taxon>
        <taxon>Thiomicrorhabdus</taxon>
    </lineage>
</organism>
<dbReference type="Gene3D" id="3.40.1620.10">
    <property type="entry name" value="YefM-like domain"/>
    <property type="match status" value="1"/>
</dbReference>
<accession>A0ABS3Q534</accession>
<keyword evidence="4" id="KW-1185">Reference proteome</keyword>
<proteinExistence type="inferred from homology"/>
<protein>
    <recommendedName>
        <fullName evidence="2">Antitoxin</fullName>
    </recommendedName>
</protein>
<dbReference type="PANTHER" id="PTHR33713">
    <property type="entry name" value="ANTITOXIN YAFN-RELATED"/>
    <property type="match status" value="1"/>
</dbReference>
<dbReference type="InterPro" id="IPR006442">
    <property type="entry name" value="Antitoxin_Phd/YefM"/>
</dbReference>
<dbReference type="EMBL" id="JAGETV010000010">
    <property type="protein sequence ID" value="MBO1927397.1"/>
    <property type="molecule type" value="Genomic_DNA"/>
</dbReference>
<dbReference type="RefSeq" id="WP_208149379.1">
    <property type="nucleotide sequence ID" value="NZ_JAGETV010000010.1"/>
</dbReference>
<dbReference type="InterPro" id="IPR036165">
    <property type="entry name" value="YefM-like_sf"/>
</dbReference>
<dbReference type="SUPFAM" id="SSF143120">
    <property type="entry name" value="YefM-like"/>
    <property type="match status" value="1"/>
</dbReference>
<evidence type="ECO:0000256" key="2">
    <source>
        <dbReference type="RuleBase" id="RU362080"/>
    </source>
</evidence>
<evidence type="ECO:0000313" key="4">
    <source>
        <dbReference type="Proteomes" id="UP000664835"/>
    </source>
</evidence>
<dbReference type="InterPro" id="IPR051405">
    <property type="entry name" value="phD/YefM_antitoxin"/>
</dbReference>